<comment type="caution">
    <text evidence="1">The sequence shown here is derived from an EMBL/GenBank/DDBJ whole genome shotgun (WGS) entry which is preliminary data.</text>
</comment>
<gene>
    <name evidence="1" type="ORF">E2C01_026918</name>
</gene>
<accession>A0A5B7EKJ2</accession>
<organism evidence="1 2">
    <name type="scientific">Portunus trituberculatus</name>
    <name type="common">Swimming crab</name>
    <name type="synonym">Neptunus trituberculatus</name>
    <dbReference type="NCBI Taxonomy" id="210409"/>
    <lineage>
        <taxon>Eukaryota</taxon>
        <taxon>Metazoa</taxon>
        <taxon>Ecdysozoa</taxon>
        <taxon>Arthropoda</taxon>
        <taxon>Crustacea</taxon>
        <taxon>Multicrustacea</taxon>
        <taxon>Malacostraca</taxon>
        <taxon>Eumalacostraca</taxon>
        <taxon>Eucarida</taxon>
        <taxon>Decapoda</taxon>
        <taxon>Pleocyemata</taxon>
        <taxon>Brachyura</taxon>
        <taxon>Eubrachyura</taxon>
        <taxon>Portunoidea</taxon>
        <taxon>Portunidae</taxon>
        <taxon>Portuninae</taxon>
        <taxon>Portunus</taxon>
    </lineage>
</organism>
<reference evidence="1 2" key="1">
    <citation type="submission" date="2019-05" db="EMBL/GenBank/DDBJ databases">
        <title>Another draft genome of Portunus trituberculatus and its Hox gene families provides insights of decapod evolution.</title>
        <authorList>
            <person name="Jeong J.-H."/>
            <person name="Song I."/>
            <person name="Kim S."/>
            <person name="Choi T."/>
            <person name="Kim D."/>
            <person name="Ryu S."/>
            <person name="Kim W."/>
        </authorList>
    </citation>
    <scope>NUCLEOTIDE SEQUENCE [LARGE SCALE GENOMIC DNA]</scope>
    <source>
        <tissue evidence="1">Muscle</tissue>
    </source>
</reference>
<dbReference type="AlphaFoldDB" id="A0A5B7EKJ2"/>
<evidence type="ECO:0000313" key="2">
    <source>
        <dbReference type="Proteomes" id="UP000324222"/>
    </source>
</evidence>
<dbReference type="EMBL" id="VSRR010002860">
    <property type="protein sequence ID" value="MPC33563.1"/>
    <property type="molecule type" value="Genomic_DNA"/>
</dbReference>
<dbReference type="Proteomes" id="UP000324222">
    <property type="component" value="Unassembled WGS sequence"/>
</dbReference>
<name>A0A5B7EKJ2_PORTR</name>
<keyword evidence="2" id="KW-1185">Reference proteome</keyword>
<protein>
    <submittedName>
        <fullName evidence="1">Uncharacterized protein</fullName>
    </submittedName>
</protein>
<sequence length="79" mass="8839">MAEIAFFFCLLHEGGGGVVDKVVSMGSLRRPRVRSNPTTYHFEATPFVEWFESHTLPPGYQCHQVVMSGLSTITHDTVK</sequence>
<proteinExistence type="predicted"/>
<evidence type="ECO:0000313" key="1">
    <source>
        <dbReference type="EMBL" id="MPC33563.1"/>
    </source>
</evidence>